<feature type="transmembrane region" description="Helical" evidence="1">
    <location>
        <begin position="36"/>
        <end position="58"/>
    </location>
</feature>
<sequence>MGRLRLGDFGRALLALVGATVGLLVASWLIPSFDVGGWEGALLTAVLIAVFGVALRFVLVRGAVLLGWVGALLLGLFGQAIVVWLVVYAPRGGSAADLGWALLASWIIAGVSTLFVWVGTAGTDDAVTASLIRRAHRQKVTVDDPGLPGIVFVQADGVPFPVLDWCVRAGTLPTLSRWVRSGSHRSVEWRPKLPATTPASQMGILHGTIEGIPAFRWLDRPSGKVYVANRPADAALIEASHSDGRGLLADDGVSVSNLFTGDATTAYATMSAIGRANESRESRRAISEFLSRPNGFARSMSRAVSEIARERFQATRAVRRDIRPRVHRGWAFAGERAGLSGVIRDLNTAMVADAMLKGRRSVYVDYVDYDAVAHHAGILQPESLDALAGIDAVLAQIEAVAAVAPRKYHIVVLSDHGQSQGEVFADRYGEDLAALVSRLSDSAAIASTGNAEGRGSLQSMVAGGAGDDTVLGRALRRASDRAEEQIQSQTFETRSPTKAEEFLVFGSGNLGLVYVTGEQHRLTIDDLAERYPALVPGLVSHPGVGFVVVHTDEHGPVALGPGGEHRVRDGAVTGVDPLARFGPHAPEFVLRAATMPEAPDIYVNSLIDDLGEVAAFEGLVACHGGLGGWQDRGMVVHPVDFEMPEEMVVGADALHRVLVGWLEQVGHRAALAQEDVHG</sequence>
<feature type="transmembrane region" description="Helical" evidence="1">
    <location>
        <begin position="12"/>
        <end position="30"/>
    </location>
</feature>
<dbReference type="Pfam" id="PF01663">
    <property type="entry name" value="Phosphodiest"/>
    <property type="match status" value="1"/>
</dbReference>
<evidence type="ECO:0000256" key="1">
    <source>
        <dbReference type="SAM" id="Phobius"/>
    </source>
</evidence>
<dbReference type="Gene3D" id="3.40.720.10">
    <property type="entry name" value="Alkaline Phosphatase, subunit A"/>
    <property type="match status" value="1"/>
</dbReference>
<name>A0ABW1LJU8_9ACTN</name>
<dbReference type="SUPFAM" id="SSF53649">
    <property type="entry name" value="Alkaline phosphatase-like"/>
    <property type="match status" value="1"/>
</dbReference>
<keyword evidence="1" id="KW-0472">Membrane</keyword>
<organism evidence="2 3">
    <name type="scientific">Nocardioides hankookensis</name>
    <dbReference type="NCBI Taxonomy" id="443157"/>
    <lineage>
        <taxon>Bacteria</taxon>
        <taxon>Bacillati</taxon>
        <taxon>Actinomycetota</taxon>
        <taxon>Actinomycetes</taxon>
        <taxon>Propionibacteriales</taxon>
        <taxon>Nocardioidaceae</taxon>
        <taxon>Nocardioides</taxon>
    </lineage>
</organism>
<dbReference type="InterPro" id="IPR017850">
    <property type="entry name" value="Alkaline_phosphatase_core_sf"/>
</dbReference>
<accession>A0ABW1LJU8</accession>
<gene>
    <name evidence="2" type="ORF">ACFPYL_14035</name>
</gene>
<dbReference type="RefSeq" id="WP_379155163.1">
    <property type="nucleotide sequence ID" value="NZ_JBHSRJ010000004.1"/>
</dbReference>
<feature type="transmembrane region" description="Helical" evidence="1">
    <location>
        <begin position="98"/>
        <end position="118"/>
    </location>
</feature>
<evidence type="ECO:0000313" key="3">
    <source>
        <dbReference type="Proteomes" id="UP001596135"/>
    </source>
</evidence>
<keyword evidence="3" id="KW-1185">Reference proteome</keyword>
<dbReference type="EMBL" id="JBHSRJ010000004">
    <property type="protein sequence ID" value="MFC6044210.1"/>
    <property type="molecule type" value="Genomic_DNA"/>
</dbReference>
<feature type="transmembrane region" description="Helical" evidence="1">
    <location>
        <begin position="65"/>
        <end position="86"/>
    </location>
</feature>
<protein>
    <submittedName>
        <fullName evidence="2">Phage holin family protein</fullName>
    </submittedName>
</protein>
<reference evidence="3" key="1">
    <citation type="journal article" date="2019" name="Int. J. Syst. Evol. Microbiol.">
        <title>The Global Catalogue of Microorganisms (GCM) 10K type strain sequencing project: providing services to taxonomists for standard genome sequencing and annotation.</title>
        <authorList>
            <consortium name="The Broad Institute Genomics Platform"/>
            <consortium name="The Broad Institute Genome Sequencing Center for Infectious Disease"/>
            <person name="Wu L."/>
            <person name="Ma J."/>
        </authorList>
    </citation>
    <scope>NUCLEOTIDE SEQUENCE [LARGE SCALE GENOMIC DNA]</scope>
    <source>
        <strain evidence="3">CCUG 54522</strain>
    </source>
</reference>
<keyword evidence="1" id="KW-1133">Transmembrane helix</keyword>
<keyword evidence="1" id="KW-0812">Transmembrane</keyword>
<comment type="caution">
    <text evidence="2">The sequence shown here is derived from an EMBL/GenBank/DDBJ whole genome shotgun (WGS) entry which is preliminary data.</text>
</comment>
<proteinExistence type="predicted"/>
<evidence type="ECO:0000313" key="2">
    <source>
        <dbReference type="EMBL" id="MFC6044210.1"/>
    </source>
</evidence>
<dbReference type="Proteomes" id="UP001596135">
    <property type="component" value="Unassembled WGS sequence"/>
</dbReference>
<dbReference type="InterPro" id="IPR002591">
    <property type="entry name" value="Phosphodiest/P_Trfase"/>
</dbReference>